<dbReference type="PROSITE" id="PS00455">
    <property type="entry name" value="AMP_BINDING"/>
    <property type="match status" value="1"/>
</dbReference>
<dbReference type="GO" id="GO:0070566">
    <property type="term" value="F:adenylyltransferase activity"/>
    <property type="evidence" value="ECO:0007669"/>
    <property type="project" value="TreeGrafter"/>
</dbReference>
<feature type="domain" description="AMP-dependent synthetase/ligase" evidence="2">
    <location>
        <begin position="73"/>
        <end position="303"/>
    </location>
</feature>
<dbReference type="EMBL" id="UINC01133803">
    <property type="protein sequence ID" value="SVD16945.1"/>
    <property type="molecule type" value="Genomic_DNA"/>
</dbReference>
<feature type="compositionally biased region" description="Polar residues" evidence="1">
    <location>
        <begin position="14"/>
        <end position="31"/>
    </location>
</feature>
<dbReference type="InterPro" id="IPR042099">
    <property type="entry name" value="ANL_N_sf"/>
</dbReference>
<protein>
    <recommendedName>
        <fullName evidence="2">AMP-dependent synthetase/ligase domain-containing protein</fullName>
    </recommendedName>
</protein>
<gene>
    <name evidence="3" type="ORF">METZ01_LOCUS369799</name>
</gene>
<evidence type="ECO:0000256" key="1">
    <source>
        <dbReference type="SAM" id="MobiDB-lite"/>
    </source>
</evidence>
<feature type="region of interest" description="Disordered" evidence="1">
    <location>
        <begin position="1"/>
        <end position="54"/>
    </location>
</feature>
<dbReference type="AlphaFoldDB" id="A0A382T5A5"/>
<organism evidence="3">
    <name type="scientific">marine metagenome</name>
    <dbReference type="NCBI Taxonomy" id="408172"/>
    <lineage>
        <taxon>unclassified sequences</taxon>
        <taxon>metagenomes</taxon>
        <taxon>ecological metagenomes</taxon>
    </lineage>
</organism>
<feature type="non-terminal residue" evidence="3">
    <location>
        <position position="1"/>
    </location>
</feature>
<evidence type="ECO:0000313" key="3">
    <source>
        <dbReference type="EMBL" id="SVD16945.1"/>
    </source>
</evidence>
<proteinExistence type="predicted"/>
<name>A0A382T5A5_9ZZZZ</name>
<dbReference type="InterPro" id="IPR020845">
    <property type="entry name" value="AMP-binding_CS"/>
</dbReference>
<dbReference type="GO" id="GO:0006633">
    <property type="term" value="P:fatty acid biosynthetic process"/>
    <property type="evidence" value="ECO:0007669"/>
    <property type="project" value="TreeGrafter"/>
</dbReference>
<dbReference type="InterPro" id="IPR000873">
    <property type="entry name" value="AMP-dep_synth/lig_dom"/>
</dbReference>
<dbReference type="SUPFAM" id="SSF56801">
    <property type="entry name" value="Acetyl-CoA synthetase-like"/>
    <property type="match status" value="1"/>
</dbReference>
<evidence type="ECO:0000259" key="2">
    <source>
        <dbReference type="Pfam" id="PF00501"/>
    </source>
</evidence>
<dbReference type="PANTHER" id="PTHR22754:SF32">
    <property type="entry name" value="DISCO-INTERACTING PROTEIN 2"/>
    <property type="match status" value="1"/>
</dbReference>
<dbReference type="PANTHER" id="PTHR22754">
    <property type="entry name" value="DISCO-INTERACTING PROTEIN 2 DIP2 -RELATED"/>
    <property type="match status" value="1"/>
</dbReference>
<feature type="non-terminal residue" evidence="3">
    <location>
        <position position="305"/>
    </location>
</feature>
<accession>A0A382T5A5</accession>
<dbReference type="Pfam" id="PF00501">
    <property type="entry name" value="AMP-binding"/>
    <property type="match status" value="1"/>
</dbReference>
<reference evidence="3" key="1">
    <citation type="submission" date="2018-05" db="EMBL/GenBank/DDBJ databases">
        <authorList>
            <person name="Lanie J.A."/>
            <person name="Ng W.-L."/>
            <person name="Kazmierczak K.M."/>
            <person name="Andrzejewski T.M."/>
            <person name="Davidsen T.M."/>
            <person name="Wayne K.J."/>
            <person name="Tettelin H."/>
            <person name="Glass J.I."/>
            <person name="Rusch D."/>
            <person name="Podicherti R."/>
            <person name="Tsui H.-C.T."/>
            <person name="Winkler M.E."/>
        </authorList>
    </citation>
    <scope>NUCLEOTIDE SEQUENCE</scope>
</reference>
<dbReference type="Gene3D" id="3.40.50.12780">
    <property type="entry name" value="N-terminal domain of ligase-like"/>
    <property type="match status" value="1"/>
</dbReference>
<dbReference type="GO" id="GO:0005886">
    <property type="term" value="C:plasma membrane"/>
    <property type="evidence" value="ECO:0007669"/>
    <property type="project" value="TreeGrafter"/>
</dbReference>
<sequence>QTRKASPCIPDLLQQKTDQGKTKSSTPTGRFSITQSIISSPPPQEAPQPEESVPDRVRKAIAANPNAGVVFVQDDGTETFERYKDLWTRAEITLAGLRKLGCRKGDSVIIQLRRNEDFLACLWGCFLGGMKAVPLALPTARHTLEEDRRKLLRIHELMDHPLVIVDESLREFLKEFELPKTVQTATPEEIGTDMEPDPDWTPTSGDEPAFIQFSSGSTGNPKGVQITHRNILSQVFGMAEHGGATSGDVFVSWMPLYHDMGLFGYHMLPILLGAKQVLMNPFLFIRKPLTWLQKLSKHGGSITAA</sequence>